<evidence type="ECO:0000256" key="1">
    <source>
        <dbReference type="SAM" id="MobiDB-lite"/>
    </source>
</evidence>
<keyword evidence="3" id="KW-1185">Reference proteome</keyword>
<feature type="compositionally biased region" description="Low complexity" evidence="1">
    <location>
        <begin position="164"/>
        <end position="176"/>
    </location>
</feature>
<organism evidence="2 3">
    <name type="scientific">Pandoravirus salinus</name>
    <dbReference type="NCBI Taxonomy" id="1349410"/>
    <lineage>
        <taxon>Viruses</taxon>
        <taxon>Pandoravirus</taxon>
    </lineage>
</organism>
<feature type="region of interest" description="Disordered" evidence="1">
    <location>
        <begin position="1"/>
        <end position="20"/>
    </location>
</feature>
<reference evidence="2 3" key="1">
    <citation type="journal article" date="2013" name="Science">
        <title>Pandoraviruses: amoeba viruses with genomes up to 2.5 Mb reaching that of parasitic eukaryotes.</title>
        <authorList>
            <person name="Philippe N."/>
            <person name="Legendre M."/>
            <person name="Doutre G."/>
            <person name="Coute Y."/>
            <person name="Poirot O."/>
            <person name="Lescot M."/>
            <person name="Arslan D."/>
            <person name="Seltzer V."/>
            <person name="Bertaux L."/>
            <person name="Bruley C."/>
            <person name="Garin J."/>
            <person name="Claverie J.M."/>
            <person name="Abergel C."/>
        </authorList>
    </citation>
    <scope>NUCLEOTIDE SEQUENCE [LARGE SCALE GENOMIC DNA]</scope>
</reference>
<feature type="region of interest" description="Disordered" evidence="1">
    <location>
        <begin position="150"/>
        <end position="183"/>
    </location>
</feature>
<dbReference type="KEGG" id="vg:16607096"/>
<evidence type="ECO:0000313" key="2">
    <source>
        <dbReference type="EMBL" id="AGO85309.1"/>
    </source>
</evidence>
<accession>S4VXA3</accession>
<sequence length="183" mass="20083">MQATTTTLSVANQARPTGATATRTIALRPRRTARQKPPRRPPSILSWDGLEHYRDQVRAVAHEIAESDAAVRATARSVVATGMICAAIRDPSTAPTAEVARAARAQASLRDLMGMLVQEHNVEWDLVRREWAVILDPRPEEAERCDRILAEHAARRRPRKRTRSSSATSTTAAAAAQQAPHSQ</sequence>
<evidence type="ECO:0000313" key="3">
    <source>
        <dbReference type="Proteomes" id="UP000204584"/>
    </source>
</evidence>
<dbReference type="GeneID" id="16607096"/>
<protein>
    <submittedName>
        <fullName evidence="2">Uncharacterized protein</fullName>
    </submittedName>
</protein>
<dbReference type="Proteomes" id="UP000204584">
    <property type="component" value="Segment"/>
</dbReference>
<feature type="compositionally biased region" description="Basic residues" evidence="1">
    <location>
        <begin position="154"/>
        <end position="163"/>
    </location>
</feature>
<proteinExistence type="predicted"/>
<name>S4VXA3_9VIRU</name>
<dbReference type="EMBL" id="KC977571">
    <property type="protein sequence ID" value="AGO85309.1"/>
    <property type="molecule type" value="Genomic_DNA"/>
</dbReference>
<dbReference type="RefSeq" id="YP_008438385.1">
    <property type="nucleotide sequence ID" value="NC_022098.1"/>
</dbReference>
<gene>
    <name evidence="2" type="ORF">psal_cds_1092</name>
</gene>